<evidence type="ECO:0000256" key="1">
    <source>
        <dbReference type="SAM" id="Phobius"/>
    </source>
</evidence>
<keyword evidence="1" id="KW-0812">Transmembrane</keyword>
<keyword evidence="1" id="KW-0472">Membrane</keyword>
<dbReference type="Proteomes" id="UP000094652">
    <property type="component" value="Plasmid pCt3"/>
</dbReference>
<evidence type="ECO:0000313" key="2">
    <source>
        <dbReference type="EMBL" id="AOR25152.1"/>
    </source>
</evidence>
<name>A0A1D7XP93_9CLOT</name>
<feature type="transmembrane region" description="Helical" evidence="1">
    <location>
        <begin position="82"/>
        <end position="102"/>
    </location>
</feature>
<gene>
    <name evidence="2" type="ORF">BGI42_15550</name>
</gene>
<keyword evidence="1" id="KW-1133">Transmembrane helix</keyword>
<dbReference type="KEGG" id="ctae:BGI42_15550"/>
<feature type="transmembrane region" description="Helical" evidence="1">
    <location>
        <begin position="108"/>
        <end position="127"/>
    </location>
</feature>
<dbReference type="RefSeq" id="WP_069681270.1">
    <property type="nucleotide sequence ID" value="NZ_CP017256.2"/>
</dbReference>
<dbReference type="Pfam" id="PF20589">
    <property type="entry name" value="DUF6790"/>
    <property type="match status" value="1"/>
</dbReference>
<organism evidence="2 3">
    <name type="scientific">Clostridium taeniosporum</name>
    <dbReference type="NCBI Taxonomy" id="394958"/>
    <lineage>
        <taxon>Bacteria</taxon>
        <taxon>Bacillati</taxon>
        <taxon>Bacillota</taxon>
        <taxon>Clostridia</taxon>
        <taxon>Eubacteriales</taxon>
        <taxon>Clostridiaceae</taxon>
        <taxon>Clostridium</taxon>
    </lineage>
</organism>
<feature type="transmembrane region" description="Helical" evidence="1">
    <location>
        <begin position="36"/>
        <end position="54"/>
    </location>
</feature>
<protein>
    <recommendedName>
        <fullName evidence="4">DoxX family protein</fullName>
    </recommendedName>
</protein>
<proteinExistence type="predicted"/>
<keyword evidence="2" id="KW-0614">Plasmid</keyword>
<dbReference type="OrthoDB" id="5072157at2"/>
<evidence type="ECO:0000313" key="3">
    <source>
        <dbReference type="Proteomes" id="UP000094652"/>
    </source>
</evidence>
<reference evidence="3" key="1">
    <citation type="submission" date="2016-09" db="EMBL/GenBank/DDBJ databases">
        <title>Genomics of Clostridium taeniosporum, an organism which forms endospores with ribbon-like appendages.</title>
        <authorList>
            <person name="Walker J.R."/>
        </authorList>
    </citation>
    <scope>NUCLEOTIDE SEQUENCE [LARGE SCALE GENOMIC DNA]</scope>
    <source>
        <strain evidence="3">1/k</strain>
        <plasmid evidence="3">Plasmid pct3</plasmid>
    </source>
</reference>
<dbReference type="AlphaFoldDB" id="A0A1D7XP93"/>
<dbReference type="EMBL" id="CP017256">
    <property type="protein sequence ID" value="AOR25152.1"/>
    <property type="molecule type" value="Genomic_DNA"/>
</dbReference>
<sequence length="157" mass="17844">MKRIDLYKVSIIIFFVFIPIIGVITDIFIFKSKINISSLIFKWFVFSGIGLRLLTAGLKQATNPSFTANEIFKINDEKSFTIVREIGFANISFGLIGILSIFFQEFRLAASLSGGLYFGLAGCLHLFNKNRSKNELFTMVSDYFIFFVLINLIILNI</sequence>
<geneLocation type="plasmid" evidence="3">
    <name>pct3</name>
</geneLocation>
<dbReference type="InterPro" id="IPR046740">
    <property type="entry name" value="DUF6790"/>
</dbReference>
<feature type="transmembrane region" description="Helical" evidence="1">
    <location>
        <begin position="12"/>
        <end position="30"/>
    </location>
</feature>
<feature type="transmembrane region" description="Helical" evidence="1">
    <location>
        <begin position="136"/>
        <end position="155"/>
    </location>
</feature>
<evidence type="ECO:0008006" key="4">
    <source>
        <dbReference type="Google" id="ProtNLM"/>
    </source>
</evidence>
<accession>A0A1D7XP93</accession>
<keyword evidence="3" id="KW-1185">Reference proteome</keyword>